<evidence type="ECO:0008006" key="4">
    <source>
        <dbReference type="Google" id="ProtNLM"/>
    </source>
</evidence>
<proteinExistence type="predicted"/>
<keyword evidence="1" id="KW-0560">Oxidoreductase</keyword>
<evidence type="ECO:0000256" key="1">
    <source>
        <dbReference type="ARBA" id="ARBA00023002"/>
    </source>
</evidence>
<dbReference type="Pfam" id="PF14027">
    <property type="entry name" value="Questin_oxidase"/>
    <property type="match status" value="1"/>
</dbReference>
<accession>A0ABR3B0Z9</accession>
<organism evidence="2 3">
    <name type="scientific">Phycomyces blakesleeanus</name>
    <dbReference type="NCBI Taxonomy" id="4837"/>
    <lineage>
        <taxon>Eukaryota</taxon>
        <taxon>Fungi</taxon>
        <taxon>Fungi incertae sedis</taxon>
        <taxon>Mucoromycota</taxon>
        <taxon>Mucoromycotina</taxon>
        <taxon>Mucoromycetes</taxon>
        <taxon>Mucorales</taxon>
        <taxon>Phycomycetaceae</taxon>
        <taxon>Phycomyces</taxon>
    </lineage>
</organism>
<comment type="caution">
    <text evidence="2">The sequence shown here is derived from an EMBL/GenBank/DDBJ whole genome shotgun (WGS) entry which is preliminary data.</text>
</comment>
<reference evidence="2 3" key="1">
    <citation type="submission" date="2024-04" db="EMBL/GenBank/DDBJ databases">
        <title>Symmetric and asymmetric DNA N6-adenine methylation regulates different biological responses in Mucorales.</title>
        <authorList>
            <consortium name="Lawrence Berkeley National Laboratory"/>
            <person name="Lax C."/>
            <person name="Mondo S.J."/>
            <person name="Osorio-Concepcion M."/>
            <person name="Muszewska A."/>
            <person name="Corrochano-Luque M."/>
            <person name="Gutierrez G."/>
            <person name="Riley R."/>
            <person name="Lipzen A."/>
            <person name="Guo J."/>
            <person name="Hundley H."/>
            <person name="Amirebrahimi M."/>
            <person name="Ng V."/>
            <person name="Lorenzo-Gutierrez D."/>
            <person name="Binder U."/>
            <person name="Yang J."/>
            <person name="Song Y."/>
            <person name="Canovas D."/>
            <person name="Navarro E."/>
            <person name="Freitag M."/>
            <person name="Gabaldon T."/>
            <person name="Grigoriev I.V."/>
            <person name="Corrochano L.M."/>
            <person name="Nicolas F.E."/>
            <person name="Garre V."/>
        </authorList>
    </citation>
    <scope>NUCLEOTIDE SEQUENCE [LARGE SCALE GENOMIC DNA]</scope>
    <source>
        <strain evidence="2 3">L51</strain>
    </source>
</reference>
<keyword evidence="3" id="KW-1185">Reference proteome</keyword>
<evidence type="ECO:0000313" key="2">
    <source>
        <dbReference type="EMBL" id="KAL0085357.1"/>
    </source>
</evidence>
<evidence type="ECO:0000313" key="3">
    <source>
        <dbReference type="Proteomes" id="UP001448207"/>
    </source>
</evidence>
<sequence>MSGFLPTPPFKHDADSFVMPGISTKTTTLTENLLIENNKNHSLFFNDRGFHNHTAHQLLSVYALGANVNRLEEVYAAQAAMQRPYQSSSGSVTRENFRSKLGDIAHDKGFIDFFLNEIKASGPTATIRRWLFSGDLMARTLGGAFHPLIHIGYGIEFNLPGMVAEGLAMAACTGNSLLEVIPNHPDVSQQHLDSTEFASLTGTARSVAKDFLSGLTAEYSKKLGLDITRKTPERAVHSTNPIISILERIRKDPVFDLKDTTKSLFSTDVLKDPKWAASIKAYASEWIIKTTPQDVQARFRELYFACIYIMAATGISDAGISINFFLMHTLTSTHALYHLLFSLSPSESAILVHAQLVTILVHYVATGRLAINTNLLLAYQSPNSDINSSNPWLGVVDLAVKTEEPHVVKAVRAAALGQILYGHENNAEDDLWIKAAQLTVDQKGNWGR</sequence>
<dbReference type="InterPro" id="IPR025337">
    <property type="entry name" value="Questin_oxidase-like"/>
</dbReference>
<dbReference type="PANTHER" id="PTHR35870:SF1">
    <property type="entry name" value="PROTEIN, PUTATIVE (AFU_ORTHOLOGUE AFUA_5G03330)-RELATED"/>
    <property type="match status" value="1"/>
</dbReference>
<dbReference type="EMBL" id="JBCLYO010000010">
    <property type="protein sequence ID" value="KAL0085357.1"/>
    <property type="molecule type" value="Genomic_DNA"/>
</dbReference>
<dbReference type="Proteomes" id="UP001448207">
    <property type="component" value="Unassembled WGS sequence"/>
</dbReference>
<name>A0ABR3B0Z9_PHYBL</name>
<protein>
    <recommendedName>
        <fullName evidence="4">Oxidoreductase AflY</fullName>
    </recommendedName>
</protein>
<dbReference type="PANTHER" id="PTHR35870">
    <property type="entry name" value="PROTEIN, PUTATIVE (AFU_ORTHOLOGUE AFUA_5G03330)-RELATED"/>
    <property type="match status" value="1"/>
</dbReference>
<gene>
    <name evidence="2" type="ORF">J3Q64DRAFT_1743387</name>
</gene>